<feature type="compositionally biased region" description="Polar residues" evidence="5">
    <location>
        <begin position="158"/>
        <end position="169"/>
    </location>
</feature>
<protein>
    <recommendedName>
        <fullName evidence="4">Putative lipoate-protein ligase A</fullName>
    </recommendedName>
</protein>
<dbReference type="GO" id="GO:0017118">
    <property type="term" value="F:lipoyltransferase activity"/>
    <property type="evidence" value="ECO:0007669"/>
    <property type="project" value="TreeGrafter"/>
</dbReference>
<dbReference type="PROSITE" id="PS51733">
    <property type="entry name" value="BPL_LPL_CATALYTIC"/>
    <property type="match status" value="1"/>
</dbReference>
<dbReference type="PANTHER" id="PTHR12561:SF3">
    <property type="entry name" value="LIPOYLTRANSFERASE 1, MITOCHONDRIAL"/>
    <property type="match status" value="1"/>
</dbReference>
<dbReference type="InterPro" id="IPR004143">
    <property type="entry name" value="BPL_LPL_catalytic"/>
</dbReference>
<dbReference type="Gene3D" id="3.30.930.10">
    <property type="entry name" value="Bira Bifunctional Protein, Domain 2"/>
    <property type="match status" value="1"/>
</dbReference>
<proteinExistence type="inferred from homology"/>
<evidence type="ECO:0000259" key="6">
    <source>
        <dbReference type="PROSITE" id="PS51733"/>
    </source>
</evidence>
<evidence type="ECO:0000256" key="4">
    <source>
        <dbReference type="ARBA" id="ARBA00015925"/>
    </source>
</evidence>
<keyword evidence="8" id="KW-1185">Reference proteome</keyword>
<comment type="pathway">
    <text evidence="2">Protein modification; protein lipoylation via exogenous pathway; protein N(6)-(lipoyl)lysine from lipoate: step 2/2.</text>
</comment>
<dbReference type="Pfam" id="PF21948">
    <property type="entry name" value="LplA-B_cat"/>
    <property type="match status" value="2"/>
</dbReference>
<dbReference type="STRING" id="91928.A0A0D2C4S7"/>
<evidence type="ECO:0000313" key="7">
    <source>
        <dbReference type="EMBL" id="KIW18584.1"/>
    </source>
</evidence>
<dbReference type="EMBL" id="KN847493">
    <property type="protein sequence ID" value="KIW18584.1"/>
    <property type="molecule type" value="Genomic_DNA"/>
</dbReference>
<name>A0A0D2C4S7_9EURO</name>
<comment type="similarity">
    <text evidence="3">Belongs to the LplA family.</text>
</comment>
<organism evidence="7 8">
    <name type="scientific">Exophiala spinifera</name>
    <dbReference type="NCBI Taxonomy" id="91928"/>
    <lineage>
        <taxon>Eukaryota</taxon>
        <taxon>Fungi</taxon>
        <taxon>Dikarya</taxon>
        <taxon>Ascomycota</taxon>
        <taxon>Pezizomycotina</taxon>
        <taxon>Eurotiomycetes</taxon>
        <taxon>Chaetothyriomycetidae</taxon>
        <taxon>Chaetothyriales</taxon>
        <taxon>Herpotrichiellaceae</taxon>
        <taxon>Exophiala</taxon>
    </lineage>
</organism>
<dbReference type="VEuPathDB" id="FungiDB:PV08_02872"/>
<feature type="region of interest" description="Disordered" evidence="5">
    <location>
        <begin position="130"/>
        <end position="179"/>
    </location>
</feature>
<dbReference type="PANTHER" id="PTHR12561">
    <property type="entry name" value="LIPOATE-PROTEIN LIGASE"/>
    <property type="match status" value="1"/>
</dbReference>
<dbReference type="RefSeq" id="XP_016238800.1">
    <property type="nucleotide sequence ID" value="XM_016377230.1"/>
</dbReference>
<accession>A0A0D2C4S7</accession>
<dbReference type="GO" id="GO:0005739">
    <property type="term" value="C:mitochondrion"/>
    <property type="evidence" value="ECO:0007669"/>
    <property type="project" value="TreeGrafter"/>
</dbReference>
<evidence type="ECO:0000256" key="2">
    <source>
        <dbReference type="ARBA" id="ARBA00005085"/>
    </source>
</evidence>
<gene>
    <name evidence="7" type="ORF">PV08_02872</name>
</gene>
<evidence type="ECO:0000256" key="3">
    <source>
        <dbReference type="ARBA" id="ARBA00008242"/>
    </source>
</evidence>
<reference evidence="7 8" key="1">
    <citation type="submission" date="2015-01" db="EMBL/GenBank/DDBJ databases">
        <title>The Genome Sequence of Exophiala spinifera CBS89968.</title>
        <authorList>
            <consortium name="The Broad Institute Genomics Platform"/>
            <person name="Cuomo C."/>
            <person name="de Hoog S."/>
            <person name="Gorbushina A."/>
            <person name="Stielow B."/>
            <person name="Teixiera M."/>
            <person name="Abouelleil A."/>
            <person name="Chapman S.B."/>
            <person name="Priest M."/>
            <person name="Young S.K."/>
            <person name="Wortman J."/>
            <person name="Nusbaum C."/>
            <person name="Birren B."/>
        </authorList>
    </citation>
    <scope>NUCLEOTIDE SEQUENCE [LARGE SCALE GENOMIC DNA]</scope>
    <source>
        <strain evidence="7 8">CBS 89968</strain>
    </source>
</reference>
<dbReference type="Proteomes" id="UP000053328">
    <property type="component" value="Unassembled WGS sequence"/>
</dbReference>
<sequence length="502" mass="55683">MRTASTRALTKSRCLLPQPHTPVSQRRSRVRQRFDLSAASRRITTSSAPAWSLRDLPGVSEETSPLICHLTSDNPYHNLSIEHYFLTHSHPESHILLFYTNRPCVVIGRNQNPWLETDLNSLRRGLAPELEQEQATGSIDKGKSRNGQLHGQAKLEDQQNGIGDGNSTPVDLVRRRSGGGTVFHDSGNLNYSVIVPNSKSFKRSTHAEMVVRALSPAAASYGFGAIRVNDRNDIVMQEQQQQQQHRRTGAAPEPAESRWLKVSGSAYKLTRGRALHHGTLLYSSPYIHRISELLRSPGRDFITAKGVESVRSPVGNLVCAADGQWTRESVREDITRRIAREFWRMYGADRTRAAGINEITLGSEQCVVGADGDPPSEIANGVRELMSNAWRFEQTPRFDFASGMLDGAEVFLTANRAVLERLAVRKLGEEQLVEWAKADFGREIKLHDLRSWQSLIGGSGRQTGKIDDDEGPRVEEGVGVGVSDALVKRVGAVFPQWPAVDC</sequence>
<dbReference type="UniPathway" id="UPA00537">
    <property type="reaction ID" value="UER00595"/>
</dbReference>
<dbReference type="InterPro" id="IPR004562">
    <property type="entry name" value="LipoylTrfase_LipoateP_Ligase"/>
</dbReference>
<dbReference type="InterPro" id="IPR045864">
    <property type="entry name" value="aa-tRNA-synth_II/BPL/LPL"/>
</dbReference>
<feature type="domain" description="BPL/LPL catalytic" evidence="6">
    <location>
        <begin position="90"/>
        <end position="326"/>
    </location>
</feature>
<dbReference type="HOGENOM" id="CLU_022986_3_0_1"/>
<dbReference type="OrthoDB" id="201621at2759"/>
<dbReference type="CDD" id="cd16443">
    <property type="entry name" value="LplA"/>
    <property type="match status" value="1"/>
</dbReference>
<dbReference type="AlphaFoldDB" id="A0A0D2C4S7"/>
<comment type="function">
    <text evidence="1">Catalyzes both the ATP-dependent activation of exogenously supplied lipoate to lipoyl-AMP and the transfer of the activated lipoyl onto the lipoyl domains of lipoate-dependent enzymes.</text>
</comment>
<dbReference type="GeneID" id="27329955"/>
<dbReference type="SUPFAM" id="SSF55681">
    <property type="entry name" value="Class II aaRS and biotin synthetases"/>
    <property type="match status" value="2"/>
</dbReference>
<evidence type="ECO:0000256" key="5">
    <source>
        <dbReference type="SAM" id="MobiDB-lite"/>
    </source>
</evidence>
<dbReference type="GO" id="GO:0009249">
    <property type="term" value="P:protein lipoylation"/>
    <property type="evidence" value="ECO:0007669"/>
    <property type="project" value="InterPro"/>
</dbReference>
<evidence type="ECO:0000313" key="8">
    <source>
        <dbReference type="Proteomes" id="UP000053328"/>
    </source>
</evidence>
<evidence type="ECO:0000256" key="1">
    <source>
        <dbReference type="ARBA" id="ARBA00003253"/>
    </source>
</evidence>